<dbReference type="SUPFAM" id="SSF53720">
    <property type="entry name" value="ALDH-like"/>
    <property type="match status" value="1"/>
</dbReference>
<dbReference type="InterPro" id="IPR016162">
    <property type="entry name" value="Ald_DH_N"/>
</dbReference>
<keyword evidence="2 4" id="KW-0560">Oxidoreductase</keyword>
<keyword evidence="7" id="KW-1185">Reference proteome</keyword>
<evidence type="ECO:0000256" key="2">
    <source>
        <dbReference type="ARBA" id="ARBA00023002"/>
    </source>
</evidence>
<dbReference type="Proteomes" id="UP000652074">
    <property type="component" value="Unassembled WGS sequence"/>
</dbReference>
<evidence type="ECO:0000313" key="6">
    <source>
        <dbReference type="EMBL" id="NMF87775.1"/>
    </source>
</evidence>
<comment type="caution">
    <text evidence="6">The sequence shown here is derived from an EMBL/GenBank/DDBJ whole genome shotgun (WGS) entry which is preliminary data.</text>
</comment>
<name>A0ABX1MKW1_9RHOO</name>
<dbReference type="Gene3D" id="3.40.309.10">
    <property type="entry name" value="Aldehyde Dehydrogenase, Chain A, domain 2"/>
    <property type="match status" value="1"/>
</dbReference>
<dbReference type="InterPro" id="IPR029510">
    <property type="entry name" value="Ald_DH_CS_GLU"/>
</dbReference>
<evidence type="ECO:0000259" key="5">
    <source>
        <dbReference type="Pfam" id="PF00171"/>
    </source>
</evidence>
<dbReference type="InterPro" id="IPR016161">
    <property type="entry name" value="Ald_DH/histidinol_DH"/>
</dbReference>
<dbReference type="InterPro" id="IPR016160">
    <property type="entry name" value="Ald_DH_CS_CYS"/>
</dbReference>
<dbReference type="NCBIfam" id="NF007497">
    <property type="entry name" value="PRK10090.1"/>
    <property type="match status" value="1"/>
</dbReference>
<dbReference type="RefSeq" id="WP_169205213.1">
    <property type="nucleotide sequence ID" value="NZ_CP059560.1"/>
</dbReference>
<dbReference type="InterPro" id="IPR015590">
    <property type="entry name" value="Aldehyde_DH_dom"/>
</dbReference>
<proteinExistence type="inferred from homology"/>
<organism evidence="6 7">
    <name type="scientific">Aromatoleum petrolei</name>
    <dbReference type="NCBI Taxonomy" id="76116"/>
    <lineage>
        <taxon>Bacteria</taxon>
        <taxon>Pseudomonadati</taxon>
        <taxon>Pseudomonadota</taxon>
        <taxon>Betaproteobacteria</taxon>
        <taxon>Rhodocyclales</taxon>
        <taxon>Rhodocyclaceae</taxon>
        <taxon>Aromatoleum</taxon>
    </lineage>
</organism>
<feature type="active site" evidence="3">
    <location>
        <position position="249"/>
    </location>
</feature>
<evidence type="ECO:0000256" key="1">
    <source>
        <dbReference type="ARBA" id="ARBA00009986"/>
    </source>
</evidence>
<gene>
    <name evidence="6" type="primary">aldA</name>
    <name evidence="6" type="ORF">GPA26_04685</name>
</gene>
<dbReference type="Gene3D" id="3.40.605.10">
    <property type="entry name" value="Aldehyde Dehydrogenase, Chain A, domain 1"/>
    <property type="match status" value="1"/>
</dbReference>
<comment type="similarity">
    <text evidence="1 4">Belongs to the aldehyde dehydrogenase family.</text>
</comment>
<sequence length="479" mass="52418">MTKIYQNYIDGRFVENGSQELIEVRNPATDELLACVPEASPDQVDDAVAAARHAQPAWEKLPAIERAKHLRAIAAKLRSEKECLAETITREQGKVLGLARVEVDFTADYIDYMAEWARRIEGEIIPSDRPGESIFLMRRPIGVTVGILPWNFPFFLIARKMAPALLTGNTIVIKPSEETPINAFEFARLVNETDLPAGVFNLVGGRGASVGAKLTDNPQVGLVSFTGSVETGKRIMTAASRNLTRVNLELGGKAPAIVLGGADIDLAAKAICDSRVINTGQVCNCAERVYVERAVANEFIDKVTSRMAAVRYGDPIADTSIDMGPLVNRQGLEKVAAMVQRAREEGAETILGGNVAPTEQGYHYLPTVIVNCRHDMEIMRNEIFGPVLPIQVVDNLEEAIAFANDSDYGLTSSIFTRDLNKAMQACNSLRFGETYVNREHFEAMQGFHAGRRHSGIGGADGKHGLLEYTETQVVYMQHG</sequence>
<protein>
    <submittedName>
        <fullName evidence="6">Aldehyde dehydrogenase</fullName>
    </submittedName>
</protein>
<dbReference type="InterPro" id="IPR050740">
    <property type="entry name" value="Aldehyde_DH_Superfamily"/>
</dbReference>
<dbReference type="InterPro" id="IPR016163">
    <property type="entry name" value="Ald_DH_C"/>
</dbReference>
<dbReference type="PROSITE" id="PS00687">
    <property type="entry name" value="ALDEHYDE_DEHYDR_GLU"/>
    <property type="match status" value="1"/>
</dbReference>
<evidence type="ECO:0000256" key="4">
    <source>
        <dbReference type="RuleBase" id="RU003345"/>
    </source>
</evidence>
<reference evidence="6 7" key="1">
    <citation type="submission" date="2019-12" db="EMBL/GenBank/DDBJ databases">
        <title>Comparative genomics gives insights into the taxonomy of the Azoarcus-Aromatoleum group and reveals separate origins of nif in the plant-associated Azoarcus and non-plant-associated Aromatoleum sub-groups.</title>
        <authorList>
            <person name="Lafos M."/>
            <person name="Maluk M."/>
            <person name="Batista M."/>
            <person name="Junghare M."/>
            <person name="Carmona M."/>
            <person name="Faoro H."/>
            <person name="Cruz L.M."/>
            <person name="Battistoni F."/>
            <person name="De Souza E."/>
            <person name="Pedrosa F."/>
            <person name="Chen W.-M."/>
            <person name="Poole P.S."/>
            <person name="Dixon R.A."/>
            <person name="James E.K."/>
        </authorList>
    </citation>
    <scope>NUCLEOTIDE SEQUENCE [LARGE SCALE GENOMIC DNA]</scope>
    <source>
        <strain evidence="6 7">ToN1</strain>
    </source>
</reference>
<feature type="domain" description="Aldehyde dehydrogenase" evidence="5">
    <location>
        <begin position="14"/>
        <end position="474"/>
    </location>
</feature>
<dbReference type="EMBL" id="WTVR01000006">
    <property type="protein sequence ID" value="NMF87775.1"/>
    <property type="molecule type" value="Genomic_DNA"/>
</dbReference>
<accession>A0ABX1MKW1</accession>
<dbReference type="PROSITE" id="PS00070">
    <property type="entry name" value="ALDEHYDE_DEHYDR_CYS"/>
    <property type="match status" value="1"/>
</dbReference>
<dbReference type="Pfam" id="PF00171">
    <property type="entry name" value="Aldedh"/>
    <property type="match status" value="1"/>
</dbReference>
<evidence type="ECO:0000313" key="7">
    <source>
        <dbReference type="Proteomes" id="UP000652074"/>
    </source>
</evidence>
<evidence type="ECO:0000256" key="3">
    <source>
        <dbReference type="PROSITE-ProRule" id="PRU10007"/>
    </source>
</evidence>
<dbReference type="PANTHER" id="PTHR43353">
    <property type="entry name" value="SUCCINATE-SEMIALDEHYDE DEHYDROGENASE, MITOCHONDRIAL"/>
    <property type="match status" value="1"/>
</dbReference>
<dbReference type="CDD" id="cd07088">
    <property type="entry name" value="ALDH_LactADH-AldA"/>
    <property type="match status" value="1"/>
</dbReference>
<dbReference type="PANTHER" id="PTHR43353:SF5">
    <property type="entry name" value="SUCCINATE-SEMIALDEHYDE DEHYDROGENASE, MITOCHONDRIAL"/>
    <property type="match status" value="1"/>
</dbReference>